<feature type="region of interest" description="Disordered" evidence="7">
    <location>
        <begin position="1"/>
        <end position="21"/>
    </location>
</feature>
<dbReference type="Proteomes" id="UP001216510">
    <property type="component" value="Chromosome"/>
</dbReference>
<feature type="active site" description="Tele-AMP-histidine intermediate" evidence="5">
    <location>
        <position position="318"/>
    </location>
</feature>
<dbReference type="InterPro" id="IPR013791">
    <property type="entry name" value="RNA3'-term_phos_cycl_insert"/>
</dbReference>
<dbReference type="GO" id="GO:0003963">
    <property type="term" value="F:RNA-3'-phosphate cyclase activity"/>
    <property type="evidence" value="ECO:0007669"/>
    <property type="project" value="UniProtKB-EC"/>
</dbReference>
<evidence type="ECO:0000256" key="5">
    <source>
        <dbReference type="HAMAP-Rule" id="MF_00200"/>
    </source>
</evidence>
<dbReference type="NCBIfam" id="TIGR03399">
    <property type="entry name" value="RNA_3prim_cycl"/>
    <property type="match status" value="1"/>
</dbReference>
<dbReference type="InterPro" id="IPR000228">
    <property type="entry name" value="RNA3'_term_phos_cyc"/>
</dbReference>
<dbReference type="NCBIfam" id="NF003247">
    <property type="entry name" value="PRK04204.1-3"/>
    <property type="match status" value="1"/>
</dbReference>
<evidence type="ECO:0000256" key="3">
    <source>
        <dbReference type="ARBA" id="ARBA00022741"/>
    </source>
</evidence>
<evidence type="ECO:0000259" key="9">
    <source>
        <dbReference type="Pfam" id="PF05189"/>
    </source>
</evidence>
<dbReference type="HAMAP" id="MF_00200">
    <property type="entry name" value="RTC"/>
    <property type="match status" value="1"/>
</dbReference>
<evidence type="ECO:0000313" key="10">
    <source>
        <dbReference type="EMBL" id="WEF31151.1"/>
    </source>
</evidence>
<dbReference type="EC" id="6.5.1.4" evidence="5 6"/>
<comment type="subcellular location">
    <subcellularLocation>
        <location evidence="5">Cytoplasm</location>
    </subcellularLocation>
</comment>
<keyword evidence="3 5" id="KW-0547">Nucleotide-binding</keyword>
<feature type="binding site" evidence="5">
    <location>
        <begin position="293"/>
        <end position="297"/>
    </location>
    <ligand>
        <name>ATP</name>
        <dbReference type="ChEBI" id="CHEBI:30616"/>
    </ligand>
</feature>
<evidence type="ECO:0000256" key="2">
    <source>
        <dbReference type="ARBA" id="ARBA00022598"/>
    </source>
</evidence>
<dbReference type="InterPro" id="IPR037136">
    <property type="entry name" value="RNA3'_phos_cyclase_dom_sf"/>
</dbReference>
<evidence type="ECO:0000256" key="4">
    <source>
        <dbReference type="ARBA" id="ARBA00024481"/>
    </source>
</evidence>
<name>A0ABY8B5Z0_9BURK</name>
<comment type="catalytic activity">
    <reaction evidence="4 5">
        <text>a 3'-end 3'-phospho-ribonucleotide-RNA + ATP = a 3'-end 2',3'-cyclophospho-ribonucleotide-RNA + AMP + diphosphate</text>
        <dbReference type="Rhea" id="RHEA:23976"/>
        <dbReference type="Rhea" id="RHEA-COMP:10463"/>
        <dbReference type="Rhea" id="RHEA-COMP:10464"/>
        <dbReference type="ChEBI" id="CHEBI:30616"/>
        <dbReference type="ChEBI" id="CHEBI:33019"/>
        <dbReference type="ChEBI" id="CHEBI:83062"/>
        <dbReference type="ChEBI" id="CHEBI:83064"/>
        <dbReference type="ChEBI" id="CHEBI:456215"/>
        <dbReference type="EC" id="6.5.1.4"/>
    </reaction>
</comment>
<dbReference type="SUPFAM" id="SSF55205">
    <property type="entry name" value="EPT/RTPC-like"/>
    <property type="match status" value="1"/>
</dbReference>
<evidence type="ECO:0000259" key="8">
    <source>
        <dbReference type="Pfam" id="PF01137"/>
    </source>
</evidence>
<evidence type="ECO:0000256" key="6">
    <source>
        <dbReference type="NCBIfam" id="TIGR03399"/>
    </source>
</evidence>
<comment type="similarity">
    <text evidence="1 5">Belongs to the RNA 3'-terminal cyclase family. Type 1 subfamily.</text>
</comment>
<dbReference type="InterPro" id="IPR017770">
    <property type="entry name" value="RNA3'_term_phos_cyc_type_1"/>
</dbReference>
<feature type="domain" description="RNA 3'-terminal phosphate cyclase" evidence="8">
    <location>
        <begin position="20"/>
        <end position="335"/>
    </location>
</feature>
<reference evidence="10 11" key="1">
    <citation type="submission" date="2023-02" db="EMBL/GenBank/DDBJ databases">
        <title>Gemone sequence of Telluria chitinolytica ACM 3522T.</title>
        <authorList>
            <person name="Frediansyah A."/>
            <person name="Miess H."/>
            <person name="Gross H."/>
        </authorList>
    </citation>
    <scope>NUCLEOTIDE SEQUENCE [LARGE SCALE GENOMIC DNA]</scope>
    <source>
        <strain evidence="10 11">ACM 3522</strain>
    </source>
</reference>
<dbReference type="PANTHER" id="PTHR11096:SF0">
    <property type="entry name" value="RNA 3'-TERMINAL PHOSPHATE CYCLASE"/>
    <property type="match status" value="1"/>
</dbReference>
<dbReference type="Pfam" id="PF05189">
    <property type="entry name" value="RTC_insert"/>
    <property type="match status" value="1"/>
</dbReference>
<feature type="binding site" evidence="5">
    <location>
        <position position="111"/>
    </location>
    <ligand>
        <name>ATP</name>
        <dbReference type="ChEBI" id="CHEBI:30616"/>
    </ligand>
</feature>
<evidence type="ECO:0000313" key="11">
    <source>
        <dbReference type="Proteomes" id="UP001216510"/>
    </source>
</evidence>
<dbReference type="InterPro" id="IPR036553">
    <property type="entry name" value="RPTC_insert"/>
</dbReference>
<accession>A0ABY8B5Z0</accession>
<dbReference type="Gene3D" id="3.30.360.20">
    <property type="entry name" value="RNA 3'-terminal phosphate cyclase, insert domain"/>
    <property type="match status" value="1"/>
</dbReference>
<evidence type="ECO:0000256" key="7">
    <source>
        <dbReference type="SAM" id="MobiDB-lite"/>
    </source>
</evidence>
<dbReference type="SUPFAM" id="SSF52913">
    <property type="entry name" value="RNA 3'-terminal phosphate cyclase, RPTC, insert domain"/>
    <property type="match status" value="1"/>
</dbReference>
<dbReference type="Pfam" id="PF01137">
    <property type="entry name" value="RTC"/>
    <property type="match status" value="1"/>
</dbReference>
<dbReference type="InterPro" id="IPR013792">
    <property type="entry name" value="RNA3'P_cycl/enolpyr_Trfase_a/b"/>
</dbReference>
<dbReference type="NCBIfam" id="NF003246">
    <property type="entry name" value="PRK04204.1-2"/>
    <property type="match status" value="1"/>
</dbReference>
<keyword evidence="5" id="KW-0067">ATP-binding</keyword>
<dbReference type="PIRSF" id="PIRSF005378">
    <property type="entry name" value="RNA3'_term_phos_cycl_euk"/>
    <property type="match status" value="1"/>
</dbReference>
<dbReference type="PANTHER" id="PTHR11096">
    <property type="entry name" value="RNA 3' TERMINAL PHOSPHATE CYCLASE"/>
    <property type="match status" value="1"/>
</dbReference>
<dbReference type="InterPro" id="IPR023797">
    <property type="entry name" value="RNA3'_phos_cyclase_dom"/>
</dbReference>
<sequence>MREGLTVEPVPTIELDGSSGEGGGQILRSALTLSMITGLPFRIRHIRANRPKPGLMRQHLMAVRAAAAVCSADMTHAEVGSTELMFMPRAIRGGVYEFAIGTAGSATLVLQTLLPALLYADVPSVVRISGGTHNPKAPPAHFIERAYLRLLQAMGAQVEFELKRFGFYPNGGGELCAAVWPCPGLRQLELVERGALRAAGAEAYVAALPLAVAQRELDCVRAELGWDDAVLRAHPLSNDQGPGNALLLTLESEHVTEVFSAVGEKRVRAEAVAGGAVLEAQRYMASGAVVGEHLGDQLMLPLALAGGGRYTIDHVSAHAITNAEVIAQFLPVSVTFEAGERRSLCTIARVAQ</sequence>
<keyword evidence="2 5" id="KW-0436">Ligase</keyword>
<keyword evidence="5" id="KW-0963">Cytoplasm</keyword>
<proteinExistence type="inferred from homology"/>
<evidence type="ECO:0000256" key="1">
    <source>
        <dbReference type="ARBA" id="ARBA00009206"/>
    </source>
</evidence>
<dbReference type="Gene3D" id="3.65.10.20">
    <property type="entry name" value="RNA 3'-terminal phosphate cyclase domain"/>
    <property type="match status" value="1"/>
</dbReference>
<comment type="function">
    <text evidence="5">Catalyzes the conversion of 3'-phosphate to a 2',3'-cyclic phosphodiester at the end of RNA. The mechanism of action of the enzyme occurs in 3 steps: (A) adenylation of the enzyme by ATP; (B) transfer of adenylate to an RNA-N3'P to produce RNA-N3'PP5'A; (C) and attack of the adjacent 2'-hydroxyl on the 3'-phosphorus in the diester linkage to produce the cyclic end product. The biological role of this enzyme is unknown but it is likely to function in some aspects of cellular RNA processing.</text>
</comment>
<organism evidence="10 11">
    <name type="scientific">Pseudoduganella chitinolytica</name>
    <dbReference type="NCBI Taxonomy" id="34070"/>
    <lineage>
        <taxon>Bacteria</taxon>
        <taxon>Pseudomonadati</taxon>
        <taxon>Pseudomonadota</taxon>
        <taxon>Betaproteobacteria</taxon>
        <taxon>Burkholderiales</taxon>
        <taxon>Oxalobacteraceae</taxon>
        <taxon>Telluria group</taxon>
        <taxon>Pseudoduganella</taxon>
    </lineage>
</organism>
<dbReference type="EMBL" id="CP119083">
    <property type="protein sequence ID" value="WEF31151.1"/>
    <property type="molecule type" value="Genomic_DNA"/>
</dbReference>
<gene>
    <name evidence="5 10" type="primary">rtcA</name>
    <name evidence="10" type="ORF">PX653_16960</name>
</gene>
<dbReference type="RefSeq" id="WP_277413935.1">
    <property type="nucleotide sequence ID" value="NZ_CP119083.1"/>
</dbReference>
<protein>
    <recommendedName>
        <fullName evidence="5 6">RNA 3'-terminal phosphate cyclase</fullName>
        <shortName evidence="5">RNA cyclase</shortName>
        <shortName evidence="5">RNA-3'-phosphate cyclase</shortName>
        <ecNumber evidence="5 6">6.5.1.4</ecNumber>
    </recommendedName>
</protein>
<feature type="domain" description="RNA 3'-terminal phosphate cyclase insert" evidence="9">
    <location>
        <begin position="191"/>
        <end position="284"/>
    </location>
</feature>
<keyword evidence="11" id="KW-1185">Reference proteome</keyword>